<dbReference type="GO" id="GO:0005634">
    <property type="term" value="C:nucleus"/>
    <property type="evidence" value="ECO:0007669"/>
    <property type="project" value="TreeGrafter"/>
</dbReference>
<feature type="compositionally biased region" description="Polar residues" evidence="8">
    <location>
        <begin position="66"/>
        <end position="84"/>
    </location>
</feature>
<dbReference type="InterPro" id="IPR046347">
    <property type="entry name" value="bZIP_sf"/>
</dbReference>
<dbReference type="GO" id="GO:0000978">
    <property type="term" value="F:RNA polymerase II cis-regulatory region sequence-specific DNA binding"/>
    <property type="evidence" value="ECO:0007669"/>
    <property type="project" value="TreeGrafter"/>
</dbReference>
<evidence type="ECO:0000256" key="8">
    <source>
        <dbReference type="SAM" id="MobiDB-lite"/>
    </source>
</evidence>
<evidence type="ECO:0000256" key="3">
    <source>
        <dbReference type="ARBA" id="ARBA00023015"/>
    </source>
</evidence>
<comment type="subcellular location">
    <subcellularLocation>
        <location evidence="1">Membrane</location>
        <topology evidence="1">Single-pass membrane protein</topology>
    </subcellularLocation>
</comment>
<evidence type="ECO:0000259" key="9">
    <source>
        <dbReference type="PROSITE" id="PS50217"/>
    </source>
</evidence>
<keyword evidence="6" id="KW-0539">Nucleus</keyword>
<evidence type="ECO:0000256" key="5">
    <source>
        <dbReference type="ARBA" id="ARBA00023163"/>
    </source>
</evidence>
<reference evidence="11" key="1">
    <citation type="submission" date="2022-11" db="UniProtKB">
        <authorList>
            <consortium name="WormBaseParasite"/>
        </authorList>
    </citation>
    <scope>IDENTIFICATION</scope>
</reference>
<name>A0A914XDR9_9BILA</name>
<keyword evidence="10" id="KW-1185">Reference proteome</keyword>
<keyword evidence="4" id="KW-0238">DNA-binding</keyword>
<dbReference type="GO" id="GO:0000981">
    <property type="term" value="F:DNA-binding transcription factor activity, RNA polymerase II-specific"/>
    <property type="evidence" value="ECO:0007669"/>
    <property type="project" value="TreeGrafter"/>
</dbReference>
<evidence type="ECO:0000256" key="4">
    <source>
        <dbReference type="ARBA" id="ARBA00023125"/>
    </source>
</evidence>
<proteinExistence type="inferred from homology"/>
<keyword evidence="3" id="KW-0805">Transcription regulation</keyword>
<comment type="similarity">
    <text evidence="2">Belongs to the bZIP family. ATF subfamily.</text>
</comment>
<feature type="coiled-coil region" evidence="7">
    <location>
        <begin position="285"/>
        <end position="319"/>
    </location>
</feature>
<evidence type="ECO:0000256" key="2">
    <source>
        <dbReference type="ARBA" id="ARBA00009050"/>
    </source>
</evidence>
<dbReference type="GO" id="GO:0016020">
    <property type="term" value="C:membrane"/>
    <property type="evidence" value="ECO:0007669"/>
    <property type="project" value="UniProtKB-SubCell"/>
</dbReference>
<keyword evidence="5" id="KW-0804">Transcription</keyword>
<dbReference type="Proteomes" id="UP000887566">
    <property type="component" value="Unplaced"/>
</dbReference>
<sequence>MIRSANQSLMLDEFDDFAPSLNVSDLLNGVGEDHDVFSSLLNDYDPSTAVDYWTALLDKEEEEGAQTDSSSSQASPCSIDSGNHSPSSSSCEALNFADFPVQPAACSATARRQSDVSPRRSATMKHPMTSASGVNFDQHVPQKQQCYRPLQPQQALQQVVLVLPDTTVGDQKANVIPIAPNPPSCGRSAARQQAQPYPTIRPKQIKLEAIDPPPTPLPQFSRVAPTPQPPPASISLHHHPVAVRAFNSVDNGCPSTESFTAKREQRKIRNREAAQLSRMRRKEMVDTMKSQLDRCVSENDRLKRENNGLRERVAGLIRE</sequence>
<dbReference type="SUPFAM" id="SSF57959">
    <property type="entry name" value="Leucine zipper domain"/>
    <property type="match status" value="1"/>
</dbReference>
<dbReference type="Gene3D" id="1.20.5.170">
    <property type="match status" value="1"/>
</dbReference>
<dbReference type="InterPro" id="IPR004827">
    <property type="entry name" value="bZIP"/>
</dbReference>
<accession>A0A914XDR9</accession>
<dbReference type="Pfam" id="PF00170">
    <property type="entry name" value="bZIP_1"/>
    <property type="match status" value="1"/>
</dbReference>
<feature type="region of interest" description="Disordered" evidence="8">
    <location>
        <begin position="109"/>
        <end position="136"/>
    </location>
</feature>
<evidence type="ECO:0000256" key="1">
    <source>
        <dbReference type="ARBA" id="ARBA00004167"/>
    </source>
</evidence>
<dbReference type="WBParaSite" id="PSAMB.scaffold7564size7442.g30261.t1">
    <property type="protein sequence ID" value="PSAMB.scaffold7564size7442.g30261.t1"/>
    <property type="gene ID" value="PSAMB.scaffold7564size7442.g30261"/>
</dbReference>
<keyword evidence="7" id="KW-0175">Coiled coil</keyword>
<organism evidence="10 11">
    <name type="scientific">Plectus sambesii</name>
    <dbReference type="NCBI Taxonomy" id="2011161"/>
    <lineage>
        <taxon>Eukaryota</taxon>
        <taxon>Metazoa</taxon>
        <taxon>Ecdysozoa</taxon>
        <taxon>Nematoda</taxon>
        <taxon>Chromadorea</taxon>
        <taxon>Plectida</taxon>
        <taxon>Plectina</taxon>
        <taxon>Plectoidea</taxon>
        <taxon>Plectidae</taxon>
        <taxon>Plectus</taxon>
    </lineage>
</organism>
<evidence type="ECO:0000256" key="7">
    <source>
        <dbReference type="SAM" id="Coils"/>
    </source>
</evidence>
<dbReference type="PROSITE" id="PS50217">
    <property type="entry name" value="BZIP"/>
    <property type="match status" value="1"/>
</dbReference>
<evidence type="ECO:0000256" key="6">
    <source>
        <dbReference type="ARBA" id="ARBA00023242"/>
    </source>
</evidence>
<dbReference type="PANTHER" id="PTHR46164">
    <property type="entry name" value="ATF6, ISOFORM C"/>
    <property type="match status" value="1"/>
</dbReference>
<dbReference type="GO" id="GO:0030968">
    <property type="term" value="P:endoplasmic reticulum unfolded protein response"/>
    <property type="evidence" value="ECO:0007669"/>
    <property type="project" value="TreeGrafter"/>
</dbReference>
<dbReference type="SMART" id="SM00338">
    <property type="entry name" value="BRLZ"/>
    <property type="match status" value="1"/>
</dbReference>
<dbReference type="PANTHER" id="PTHR46164:SF3">
    <property type="entry name" value="ATF6, ISOFORM C"/>
    <property type="match status" value="1"/>
</dbReference>
<dbReference type="InterPro" id="IPR051882">
    <property type="entry name" value="ATF_bZIP_TF"/>
</dbReference>
<protein>
    <submittedName>
        <fullName evidence="11">BZIP domain-containing protein</fullName>
    </submittedName>
</protein>
<evidence type="ECO:0000313" key="10">
    <source>
        <dbReference type="Proteomes" id="UP000887566"/>
    </source>
</evidence>
<feature type="region of interest" description="Disordered" evidence="8">
    <location>
        <begin position="60"/>
        <end position="84"/>
    </location>
</feature>
<evidence type="ECO:0000313" key="11">
    <source>
        <dbReference type="WBParaSite" id="PSAMB.scaffold7564size7442.g30261.t1"/>
    </source>
</evidence>
<feature type="domain" description="BZIP" evidence="9">
    <location>
        <begin position="260"/>
        <end position="319"/>
    </location>
</feature>
<dbReference type="AlphaFoldDB" id="A0A914XDR9"/>